<dbReference type="PANTHER" id="PTHR12714:SF24">
    <property type="entry name" value="SLR1182 PROTEIN"/>
    <property type="match status" value="1"/>
</dbReference>
<comment type="subcellular location">
    <subcellularLocation>
        <location evidence="1">Endomembrane system</location>
        <topology evidence="1">Multi-pass membrane protein</topology>
    </subcellularLocation>
</comment>
<evidence type="ECO:0000256" key="4">
    <source>
        <dbReference type="ARBA" id="ARBA00023136"/>
    </source>
</evidence>
<reference evidence="6 7" key="1">
    <citation type="submission" date="2017-02" db="EMBL/GenBank/DDBJ databases">
        <title>Pseudoalteromonas ulvae TC14 Genome.</title>
        <authorList>
            <person name="Molmeret M."/>
        </authorList>
    </citation>
    <scope>NUCLEOTIDE SEQUENCE [LARGE SCALE GENOMIC DNA]</scope>
    <source>
        <strain evidence="6">TC14</strain>
    </source>
</reference>
<keyword evidence="2 5" id="KW-0812">Transmembrane</keyword>
<dbReference type="Gene3D" id="1.20.120.1630">
    <property type="match status" value="1"/>
</dbReference>
<keyword evidence="3 5" id="KW-1133">Transmembrane helix</keyword>
<proteinExistence type="predicted"/>
<sequence>MCEFMKGLELKVYPLAVLMVCLLLNQLIVWVLPLHTDIVLLEKLWPGLLICGLGLPAIGVWQFNRVATTVDPSQPNKSQQLVTHGLYAHTRNPMYLGFLLLLLAQVCWLGQLAALTGCVVFVVYIQLFQINPEQRLLKQMFGEQYNQYCQRVRPWL</sequence>
<feature type="transmembrane region" description="Helical" evidence="5">
    <location>
        <begin position="44"/>
        <end position="63"/>
    </location>
</feature>
<dbReference type="GO" id="GO:0012505">
    <property type="term" value="C:endomembrane system"/>
    <property type="evidence" value="ECO:0007669"/>
    <property type="project" value="UniProtKB-SubCell"/>
</dbReference>
<keyword evidence="4 5" id="KW-0472">Membrane</keyword>
<comment type="caution">
    <text evidence="6">The sequence shown here is derived from an EMBL/GenBank/DDBJ whole genome shotgun (WGS) entry which is preliminary data.</text>
</comment>
<dbReference type="Proteomes" id="UP000194841">
    <property type="component" value="Unassembled WGS sequence"/>
</dbReference>
<evidence type="ECO:0000256" key="2">
    <source>
        <dbReference type="ARBA" id="ARBA00022692"/>
    </source>
</evidence>
<dbReference type="InterPro" id="IPR007318">
    <property type="entry name" value="Phopholipid_MeTrfase"/>
</dbReference>
<dbReference type="Pfam" id="PF04191">
    <property type="entry name" value="PEMT"/>
    <property type="match status" value="1"/>
</dbReference>
<dbReference type="OrthoDB" id="9811969at2"/>
<dbReference type="EMBL" id="MWPV01000001">
    <property type="protein sequence ID" value="OUL58731.1"/>
    <property type="molecule type" value="Genomic_DNA"/>
</dbReference>
<dbReference type="GO" id="GO:0016740">
    <property type="term" value="F:transferase activity"/>
    <property type="evidence" value="ECO:0007669"/>
    <property type="project" value="UniProtKB-ARBA"/>
</dbReference>
<gene>
    <name evidence="6" type="ORF">B1199_00105</name>
</gene>
<evidence type="ECO:0000313" key="6">
    <source>
        <dbReference type="EMBL" id="OUL58731.1"/>
    </source>
</evidence>
<protein>
    <recommendedName>
        <fullName evidence="8">Protein-S-isoprenylcysteine methyltransferase</fullName>
    </recommendedName>
</protein>
<dbReference type="PANTHER" id="PTHR12714">
    <property type="entry name" value="PROTEIN-S ISOPRENYLCYSTEINE O-METHYLTRANSFERASE"/>
    <property type="match status" value="1"/>
</dbReference>
<evidence type="ECO:0008006" key="8">
    <source>
        <dbReference type="Google" id="ProtNLM"/>
    </source>
</evidence>
<dbReference type="AlphaFoldDB" id="A0A244CT11"/>
<keyword evidence="7" id="KW-1185">Reference proteome</keyword>
<feature type="transmembrane region" description="Helical" evidence="5">
    <location>
        <begin position="12"/>
        <end position="32"/>
    </location>
</feature>
<evidence type="ECO:0000256" key="5">
    <source>
        <dbReference type="SAM" id="Phobius"/>
    </source>
</evidence>
<feature type="transmembrane region" description="Helical" evidence="5">
    <location>
        <begin position="95"/>
        <end position="125"/>
    </location>
</feature>
<evidence type="ECO:0000256" key="1">
    <source>
        <dbReference type="ARBA" id="ARBA00004127"/>
    </source>
</evidence>
<evidence type="ECO:0000313" key="7">
    <source>
        <dbReference type="Proteomes" id="UP000194841"/>
    </source>
</evidence>
<evidence type="ECO:0000256" key="3">
    <source>
        <dbReference type="ARBA" id="ARBA00022989"/>
    </source>
</evidence>
<accession>A0A244CT11</accession>
<name>A0A244CT11_PSEDV</name>
<organism evidence="6 7">
    <name type="scientific">Pseudoalteromonas ulvae</name>
    <dbReference type="NCBI Taxonomy" id="107327"/>
    <lineage>
        <taxon>Bacteria</taxon>
        <taxon>Pseudomonadati</taxon>
        <taxon>Pseudomonadota</taxon>
        <taxon>Gammaproteobacteria</taxon>
        <taxon>Alteromonadales</taxon>
        <taxon>Pseudoalteromonadaceae</taxon>
        <taxon>Pseudoalteromonas</taxon>
    </lineage>
</organism>